<name>A0A251VQN5_HELAN</name>
<organism evidence="1 2">
    <name type="scientific">Helianthus annuus</name>
    <name type="common">Common sunflower</name>
    <dbReference type="NCBI Taxonomy" id="4232"/>
    <lineage>
        <taxon>Eukaryota</taxon>
        <taxon>Viridiplantae</taxon>
        <taxon>Streptophyta</taxon>
        <taxon>Embryophyta</taxon>
        <taxon>Tracheophyta</taxon>
        <taxon>Spermatophyta</taxon>
        <taxon>Magnoliopsida</taxon>
        <taxon>eudicotyledons</taxon>
        <taxon>Gunneridae</taxon>
        <taxon>Pentapetalae</taxon>
        <taxon>asterids</taxon>
        <taxon>campanulids</taxon>
        <taxon>Asterales</taxon>
        <taxon>Asteraceae</taxon>
        <taxon>Asteroideae</taxon>
        <taxon>Heliantheae alliance</taxon>
        <taxon>Heliantheae</taxon>
        <taxon>Helianthus</taxon>
    </lineage>
</organism>
<dbReference type="AlphaFoldDB" id="A0A251VQN5"/>
<reference evidence="2" key="1">
    <citation type="journal article" date="2017" name="Nature">
        <title>The sunflower genome provides insights into oil metabolism, flowering and Asterid evolution.</title>
        <authorList>
            <person name="Badouin H."/>
            <person name="Gouzy J."/>
            <person name="Grassa C.J."/>
            <person name="Murat F."/>
            <person name="Staton S.E."/>
            <person name="Cottret L."/>
            <person name="Lelandais-Briere C."/>
            <person name="Owens G.L."/>
            <person name="Carrere S."/>
            <person name="Mayjonade B."/>
            <person name="Legrand L."/>
            <person name="Gill N."/>
            <person name="Kane N.C."/>
            <person name="Bowers J.E."/>
            <person name="Hubner S."/>
            <person name="Bellec A."/>
            <person name="Berard A."/>
            <person name="Berges H."/>
            <person name="Blanchet N."/>
            <person name="Boniface M.C."/>
            <person name="Brunel D."/>
            <person name="Catrice O."/>
            <person name="Chaidir N."/>
            <person name="Claudel C."/>
            <person name="Donnadieu C."/>
            <person name="Faraut T."/>
            <person name="Fievet G."/>
            <person name="Helmstetter N."/>
            <person name="King M."/>
            <person name="Knapp S.J."/>
            <person name="Lai Z."/>
            <person name="Le Paslier M.C."/>
            <person name="Lippi Y."/>
            <person name="Lorenzon L."/>
            <person name="Mandel J.R."/>
            <person name="Marage G."/>
            <person name="Marchand G."/>
            <person name="Marquand E."/>
            <person name="Bret-Mestries E."/>
            <person name="Morien E."/>
            <person name="Nambeesan S."/>
            <person name="Nguyen T."/>
            <person name="Pegot-Espagnet P."/>
            <person name="Pouilly N."/>
            <person name="Raftis F."/>
            <person name="Sallet E."/>
            <person name="Schiex T."/>
            <person name="Thomas J."/>
            <person name="Vandecasteele C."/>
            <person name="Vares D."/>
            <person name="Vear F."/>
            <person name="Vautrin S."/>
            <person name="Crespi M."/>
            <person name="Mangin B."/>
            <person name="Burke J.M."/>
            <person name="Salse J."/>
            <person name="Munos S."/>
            <person name="Vincourt P."/>
            <person name="Rieseberg L.H."/>
            <person name="Langlade N.B."/>
        </authorList>
    </citation>
    <scope>NUCLEOTIDE SEQUENCE [LARGE SCALE GENOMIC DNA]</scope>
    <source>
        <strain evidence="2">cv. SF193</strain>
    </source>
</reference>
<protein>
    <submittedName>
        <fullName evidence="1">Uncharacterized protein</fullName>
    </submittedName>
</protein>
<gene>
    <name evidence="1" type="ORF">HannXRQ_Chr01g0021451</name>
</gene>
<evidence type="ECO:0000313" key="1">
    <source>
        <dbReference type="EMBL" id="OTG37679.1"/>
    </source>
</evidence>
<keyword evidence="2" id="KW-1185">Reference proteome</keyword>
<accession>A0A251VQN5</accession>
<dbReference type="InParanoid" id="A0A251VQN5"/>
<sequence>MINHHKPKLSYQRFKSSCYDSNGQFGTHETTNYGGDSVIHPQTIKLFTELPSGSLQNR</sequence>
<dbReference type="EMBL" id="CM007890">
    <property type="protein sequence ID" value="OTG37679.1"/>
    <property type="molecule type" value="Genomic_DNA"/>
</dbReference>
<proteinExistence type="predicted"/>
<evidence type="ECO:0000313" key="2">
    <source>
        <dbReference type="Proteomes" id="UP000215914"/>
    </source>
</evidence>
<dbReference type="Proteomes" id="UP000215914">
    <property type="component" value="Chromosome 1"/>
</dbReference>